<dbReference type="Pfam" id="PF07568">
    <property type="entry name" value="HisKA_2"/>
    <property type="match status" value="1"/>
</dbReference>
<dbReference type="AlphaFoldDB" id="A0A238KJW2"/>
<dbReference type="RefSeq" id="WP_141137877.1">
    <property type="nucleotide sequence ID" value="NZ_FXYE01000002.1"/>
</dbReference>
<dbReference type="GO" id="GO:0004673">
    <property type="term" value="F:protein histidine kinase activity"/>
    <property type="evidence" value="ECO:0007669"/>
    <property type="project" value="UniProtKB-EC"/>
</dbReference>
<feature type="transmembrane region" description="Helical" evidence="8">
    <location>
        <begin position="283"/>
        <end position="306"/>
    </location>
</feature>
<dbReference type="GO" id="GO:0005524">
    <property type="term" value="F:ATP binding"/>
    <property type="evidence" value="ECO:0007669"/>
    <property type="project" value="UniProtKB-KW"/>
</dbReference>
<keyword evidence="3" id="KW-0597">Phosphoprotein</keyword>
<keyword evidence="8" id="KW-0472">Membrane</keyword>
<dbReference type="Gene3D" id="3.30.565.10">
    <property type="entry name" value="Histidine kinase-like ATPase, C-terminal domain"/>
    <property type="match status" value="1"/>
</dbReference>
<dbReference type="EMBL" id="FXYE01000002">
    <property type="protein sequence ID" value="SMX42947.1"/>
    <property type="molecule type" value="Genomic_DNA"/>
</dbReference>
<evidence type="ECO:0000256" key="3">
    <source>
        <dbReference type="ARBA" id="ARBA00022553"/>
    </source>
</evidence>
<dbReference type="EC" id="2.7.13.3" evidence="2"/>
<dbReference type="PANTHER" id="PTHR41523">
    <property type="entry name" value="TWO-COMPONENT SYSTEM SENSOR PROTEIN"/>
    <property type="match status" value="1"/>
</dbReference>
<evidence type="ECO:0000256" key="1">
    <source>
        <dbReference type="ARBA" id="ARBA00000085"/>
    </source>
</evidence>
<accession>A0A238KJW2</accession>
<keyword evidence="8" id="KW-1133">Transmembrane helix</keyword>
<dbReference type="PANTHER" id="PTHR41523:SF8">
    <property type="entry name" value="ETHYLENE RESPONSE SENSOR PROTEIN"/>
    <property type="match status" value="1"/>
</dbReference>
<dbReference type="Gene3D" id="3.30.450.20">
    <property type="entry name" value="PAS domain"/>
    <property type="match status" value="2"/>
</dbReference>
<keyword evidence="7" id="KW-0067">ATP-binding</keyword>
<protein>
    <recommendedName>
        <fullName evidence="2">histidine kinase</fullName>
        <ecNumber evidence="2">2.7.13.3</ecNumber>
    </recommendedName>
</protein>
<evidence type="ECO:0000256" key="2">
    <source>
        <dbReference type="ARBA" id="ARBA00012438"/>
    </source>
</evidence>
<evidence type="ECO:0000259" key="9">
    <source>
        <dbReference type="Pfam" id="PF07568"/>
    </source>
</evidence>
<feature type="domain" description="Signal transduction histidine kinase subgroup 2 dimerisation and phosphoacceptor" evidence="9">
    <location>
        <begin position="372"/>
        <end position="444"/>
    </location>
</feature>
<comment type="catalytic activity">
    <reaction evidence="1">
        <text>ATP + protein L-histidine = ADP + protein N-phospho-L-histidine.</text>
        <dbReference type="EC" id="2.7.13.3"/>
    </reaction>
</comment>
<evidence type="ECO:0000256" key="4">
    <source>
        <dbReference type="ARBA" id="ARBA00022679"/>
    </source>
</evidence>
<dbReference type="Proteomes" id="UP000202922">
    <property type="component" value="Unassembled WGS sequence"/>
</dbReference>
<dbReference type="InterPro" id="IPR036890">
    <property type="entry name" value="HATPase_C_sf"/>
</dbReference>
<dbReference type="OrthoDB" id="9767435at2"/>
<gene>
    <name evidence="10" type="primary">pdtaS</name>
    <name evidence="10" type="ORF">COL8621_02146</name>
</gene>
<evidence type="ECO:0000313" key="11">
    <source>
        <dbReference type="Proteomes" id="UP000202922"/>
    </source>
</evidence>
<sequence length="582" mass="63697">MTRRPARRFFDGLGFRVAALLTLALFPIGLIAVSLTHQFSEAADRRAETALLALTAQAAASEEALIRSGFSTSKALASAMPSIRDDTPVCNDVFLSFVDNNPEFSFAGYIGPDGILQCGSSAVGFDFSENAVFKEMRKDPAPRSDLSKNAPISKTAVIVISTPVFMAGEFAGYVAVSLPHNETRLQLEKLPSERPVELITFNNDGEVLSSEGGLDGVNLRLPQGRALVGFVAHQRTSFSGRTNGGEERIFAVVPILRNSVYAIGSWPRERLAVAPGLAVTTPMLFPIAMWLTSLGVAFFAVHRLVIKHIRRLSHDMRRFAATRRHDDGPLSESVPLELREIDDAWRDLAETLVRDEAELEGTIHDKSVLLKEVHHRVKNNLQLIASIVNMKIRKARTPEARQALKEVQNRVMSIATVHRSLYETTTEGRVRADELLRDTVGKLVTAGTPQEAKLQSSQHYDPVILYPDQAVPLSLLASEATTNALKYLGRPSEGLPNIDVRLEITEPGRALLSIENSKGTPIVPPEQVRGTGLGTNLITAFTQQLGGRLKQVDEPDLYGVYVDFPIADFDEHPTDSDLSALG</sequence>
<keyword evidence="8" id="KW-0812">Transmembrane</keyword>
<reference evidence="11" key="1">
    <citation type="submission" date="2017-05" db="EMBL/GenBank/DDBJ databases">
        <authorList>
            <person name="Rodrigo-Torres L."/>
            <person name="Arahal R. D."/>
            <person name="Lucena T."/>
        </authorList>
    </citation>
    <scope>NUCLEOTIDE SEQUENCE [LARGE SCALE GENOMIC DNA]</scope>
    <source>
        <strain evidence="11">CECT 8621</strain>
    </source>
</reference>
<keyword evidence="6 10" id="KW-0418">Kinase</keyword>
<keyword evidence="11" id="KW-1185">Reference proteome</keyword>
<keyword evidence="4 10" id="KW-0808">Transferase</keyword>
<proteinExistence type="predicted"/>
<evidence type="ECO:0000256" key="8">
    <source>
        <dbReference type="SAM" id="Phobius"/>
    </source>
</evidence>
<dbReference type="InterPro" id="IPR011495">
    <property type="entry name" value="Sig_transdc_His_kin_sub2_dim/P"/>
</dbReference>
<keyword evidence="5" id="KW-0547">Nucleotide-binding</keyword>
<evidence type="ECO:0000256" key="5">
    <source>
        <dbReference type="ARBA" id="ARBA00022741"/>
    </source>
</evidence>
<evidence type="ECO:0000313" key="10">
    <source>
        <dbReference type="EMBL" id="SMX42947.1"/>
    </source>
</evidence>
<name>A0A238KJW2_9RHOB</name>
<organism evidence="10 11">
    <name type="scientific">Actibacterium lipolyticum</name>
    <dbReference type="NCBI Taxonomy" id="1524263"/>
    <lineage>
        <taxon>Bacteria</taxon>
        <taxon>Pseudomonadati</taxon>
        <taxon>Pseudomonadota</taxon>
        <taxon>Alphaproteobacteria</taxon>
        <taxon>Rhodobacterales</taxon>
        <taxon>Roseobacteraceae</taxon>
        <taxon>Actibacterium</taxon>
    </lineage>
</organism>
<evidence type="ECO:0000256" key="6">
    <source>
        <dbReference type="ARBA" id="ARBA00022777"/>
    </source>
</evidence>
<evidence type="ECO:0000256" key="7">
    <source>
        <dbReference type="ARBA" id="ARBA00022840"/>
    </source>
</evidence>